<keyword evidence="10" id="KW-1185">Reference proteome</keyword>
<organism evidence="8">
    <name type="scientific">Gaeumannomyces tritici (strain R3-111a-1)</name>
    <name type="common">Wheat and barley take-all root rot fungus</name>
    <name type="synonym">Gaeumannomyces graminis var. tritici</name>
    <dbReference type="NCBI Taxonomy" id="644352"/>
    <lineage>
        <taxon>Eukaryota</taxon>
        <taxon>Fungi</taxon>
        <taxon>Dikarya</taxon>
        <taxon>Ascomycota</taxon>
        <taxon>Pezizomycotina</taxon>
        <taxon>Sordariomycetes</taxon>
        <taxon>Sordariomycetidae</taxon>
        <taxon>Magnaporthales</taxon>
        <taxon>Magnaporthaceae</taxon>
        <taxon>Gaeumannomyces</taxon>
    </lineage>
</organism>
<dbReference type="InterPro" id="IPR036291">
    <property type="entry name" value="NAD(P)-bd_dom_sf"/>
</dbReference>
<dbReference type="SUPFAM" id="SSF55347">
    <property type="entry name" value="Glyceraldehyde-3-phosphate dehydrogenase-like, C-terminal domain"/>
    <property type="match status" value="1"/>
</dbReference>
<dbReference type="GO" id="GO:0047837">
    <property type="term" value="F:D-xylose 1-dehydrogenase (NADP+) activity"/>
    <property type="evidence" value="ECO:0007669"/>
    <property type="project" value="UniProtKB-EC"/>
</dbReference>
<protein>
    <recommendedName>
        <fullName evidence="3">D-xylose 1-dehydrogenase (NADP(+), D-xylono-1,5-lactone-forming)</fullName>
        <ecNumber evidence="3">1.1.1.179</ecNumber>
    </recommendedName>
    <alternativeName>
        <fullName evidence="4">D-xylose-NADP dehydrogenase</fullName>
    </alternativeName>
</protein>
<dbReference type="RefSeq" id="XP_009229153.1">
    <property type="nucleotide sequence ID" value="XM_009230889.1"/>
</dbReference>
<dbReference type="PANTHER" id="PTHR22604">
    <property type="entry name" value="OXIDOREDUCTASES"/>
    <property type="match status" value="1"/>
</dbReference>
<dbReference type="OrthoDB" id="2129491at2759"/>
<dbReference type="AlphaFoldDB" id="J3PHK7"/>
<dbReference type="Pfam" id="PF22725">
    <property type="entry name" value="GFO_IDH_MocA_C3"/>
    <property type="match status" value="1"/>
</dbReference>
<proteinExistence type="inferred from homology"/>
<comment type="catalytic activity">
    <reaction evidence="5">
        <text>D-xylose + NADP(+) = D-xylono-1,5-lactone + NADPH + H(+)</text>
        <dbReference type="Rhea" id="RHEA:22000"/>
        <dbReference type="ChEBI" id="CHEBI:15378"/>
        <dbReference type="ChEBI" id="CHEBI:15867"/>
        <dbReference type="ChEBI" id="CHEBI:53455"/>
        <dbReference type="ChEBI" id="CHEBI:57783"/>
        <dbReference type="ChEBI" id="CHEBI:58349"/>
        <dbReference type="EC" id="1.1.1.179"/>
    </reaction>
</comment>
<dbReference type="GO" id="GO:0000166">
    <property type="term" value="F:nucleotide binding"/>
    <property type="evidence" value="ECO:0007669"/>
    <property type="project" value="InterPro"/>
</dbReference>
<reference evidence="10" key="1">
    <citation type="submission" date="2010-07" db="EMBL/GenBank/DDBJ databases">
        <title>The genome sequence of Gaeumannomyces graminis var. tritici strain R3-111a-1.</title>
        <authorList>
            <consortium name="The Broad Institute Genome Sequencing Platform"/>
            <person name="Ma L.-J."/>
            <person name="Dead R."/>
            <person name="Young S."/>
            <person name="Zeng Q."/>
            <person name="Koehrsen M."/>
            <person name="Alvarado L."/>
            <person name="Berlin A."/>
            <person name="Chapman S.B."/>
            <person name="Chen Z."/>
            <person name="Freedman E."/>
            <person name="Gellesch M."/>
            <person name="Goldberg J."/>
            <person name="Griggs A."/>
            <person name="Gujja S."/>
            <person name="Heilman E.R."/>
            <person name="Heiman D."/>
            <person name="Hepburn T."/>
            <person name="Howarth C."/>
            <person name="Jen D."/>
            <person name="Larson L."/>
            <person name="Mehta T."/>
            <person name="Neiman D."/>
            <person name="Pearson M."/>
            <person name="Roberts A."/>
            <person name="Saif S."/>
            <person name="Shea T."/>
            <person name="Shenoy N."/>
            <person name="Sisk P."/>
            <person name="Stolte C."/>
            <person name="Sykes S."/>
            <person name="Walk T."/>
            <person name="White J."/>
            <person name="Yandava C."/>
            <person name="Haas B."/>
            <person name="Nusbaum C."/>
            <person name="Birren B."/>
        </authorList>
    </citation>
    <scope>NUCLEOTIDE SEQUENCE [LARGE SCALE GENOMIC DNA]</scope>
    <source>
        <strain evidence="10">R3-111a-1</strain>
    </source>
</reference>
<evidence type="ECO:0000256" key="5">
    <source>
        <dbReference type="ARBA" id="ARBA00049233"/>
    </source>
</evidence>
<evidence type="ECO:0000256" key="4">
    <source>
        <dbReference type="ARBA" id="ARBA00042988"/>
    </source>
</evidence>
<dbReference type="EMBL" id="GL385404">
    <property type="protein sequence ID" value="EJT69368.1"/>
    <property type="molecule type" value="Genomic_DNA"/>
</dbReference>
<evidence type="ECO:0000256" key="3">
    <source>
        <dbReference type="ARBA" id="ARBA00038984"/>
    </source>
</evidence>
<dbReference type="InterPro" id="IPR055170">
    <property type="entry name" value="GFO_IDH_MocA-like_dom"/>
</dbReference>
<evidence type="ECO:0000313" key="10">
    <source>
        <dbReference type="Proteomes" id="UP000006039"/>
    </source>
</evidence>
<gene>
    <name evidence="9" type="primary">20353445</name>
    <name evidence="8" type="ORF">GGTG_12987</name>
</gene>
<accession>J3PHK7</accession>
<feature type="domain" description="GFO/IDH/MocA-like oxidoreductase" evidence="7">
    <location>
        <begin position="150"/>
        <end position="281"/>
    </location>
</feature>
<comment type="similarity">
    <text evidence="1">Belongs to the Gfo/Idh/MocA family.</text>
</comment>
<reference evidence="8" key="2">
    <citation type="submission" date="2010-07" db="EMBL/GenBank/DDBJ databases">
        <authorList>
            <consortium name="The Broad Institute Genome Sequencing Platform"/>
            <consortium name="Broad Institute Genome Sequencing Center for Infectious Disease"/>
            <person name="Ma L.-J."/>
            <person name="Dead R."/>
            <person name="Young S."/>
            <person name="Zeng Q."/>
            <person name="Koehrsen M."/>
            <person name="Alvarado L."/>
            <person name="Berlin A."/>
            <person name="Chapman S.B."/>
            <person name="Chen Z."/>
            <person name="Freedman E."/>
            <person name="Gellesch M."/>
            <person name="Goldberg J."/>
            <person name="Griggs A."/>
            <person name="Gujja S."/>
            <person name="Heilman E.R."/>
            <person name="Heiman D."/>
            <person name="Hepburn T."/>
            <person name="Howarth C."/>
            <person name="Jen D."/>
            <person name="Larson L."/>
            <person name="Mehta T."/>
            <person name="Neiman D."/>
            <person name="Pearson M."/>
            <person name="Roberts A."/>
            <person name="Saif S."/>
            <person name="Shea T."/>
            <person name="Shenoy N."/>
            <person name="Sisk P."/>
            <person name="Stolte C."/>
            <person name="Sykes S."/>
            <person name="Walk T."/>
            <person name="White J."/>
            <person name="Yandava C."/>
            <person name="Haas B."/>
            <person name="Nusbaum C."/>
            <person name="Birren B."/>
        </authorList>
    </citation>
    <scope>NUCLEOTIDE SEQUENCE</scope>
    <source>
        <strain evidence="8">R3-111a-1</strain>
    </source>
</reference>
<evidence type="ECO:0000256" key="1">
    <source>
        <dbReference type="ARBA" id="ARBA00010928"/>
    </source>
</evidence>
<dbReference type="STRING" id="644352.J3PHK7"/>
<dbReference type="VEuPathDB" id="FungiDB:GGTG_12987"/>
<dbReference type="HOGENOM" id="CLU_023194_7_2_1"/>
<dbReference type="InterPro" id="IPR000683">
    <property type="entry name" value="Gfo/Idh/MocA-like_OxRdtase_N"/>
</dbReference>
<feature type="domain" description="Gfo/Idh/MocA-like oxidoreductase N-terminal" evidence="6">
    <location>
        <begin position="12"/>
        <end position="137"/>
    </location>
</feature>
<dbReference type="EnsemblFungi" id="EJT69368">
    <property type="protein sequence ID" value="EJT69368"/>
    <property type="gene ID" value="GGTG_12987"/>
</dbReference>
<dbReference type="eggNOG" id="KOG2741">
    <property type="taxonomic scope" value="Eukaryota"/>
</dbReference>
<evidence type="ECO:0000256" key="2">
    <source>
        <dbReference type="ARBA" id="ARBA00023002"/>
    </source>
</evidence>
<reference evidence="9" key="5">
    <citation type="submission" date="2018-04" db="UniProtKB">
        <authorList>
            <consortium name="EnsemblFungi"/>
        </authorList>
    </citation>
    <scope>IDENTIFICATION</scope>
    <source>
        <strain evidence="9">R3-111a-1</strain>
    </source>
</reference>
<evidence type="ECO:0000259" key="7">
    <source>
        <dbReference type="Pfam" id="PF22725"/>
    </source>
</evidence>
<sequence length="368" mass="39773">MVDIQNELPTLRWGIVATGLISSWFVQDLVMERKDPKAKHVIQAIGSSSVEKGTVFAEKHLAGSGHAPSVYGSYDAVYQDPAVDIVYIGTPHALHKQNCLDAIAAGKHVLCKKPFTLNAAQVGEVFAAARARGGVFVMEAMWTRFFPLVRTLRSLVHGDERAIGDVQRVLCDFSMDQNPGSLGPASRLKDPALGAGSLLDISIYSLTWALLMLEDPAAADADAARRRPKVAALQTLADGIDTASSAILLYPDGRQGIVTSSSAIKKGKQPFCTVQGTRGYVEVQGFTSAPGFFTVHTFDAEGGGLLSRRYDFERPGRGFYWEADAVAQDISAGRVESSVMPWAETVRVMELLDTIRKQGGARFPQDSE</sequence>
<name>J3PHK7_GAET3</name>
<evidence type="ECO:0000313" key="9">
    <source>
        <dbReference type="EnsemblFungi" id="EJT69368"/>
    </source>
</evidence>
<dbReference type="Gene3D" id="3.30.360.10">
    <property type="entry name" value="Dihydrodipicolinate Reductase, domain 2"/>
    <property type="match status" value="1"/>
</dbReference>
<dbReference type="SUPFAM" id="SSF51735">
    <property type="entry name" value="NAD(P)-binding Rossmann-fold domains"/>
    <property type="match status" value="1"/>
</dbReference>
<reference evidence="9" key="4">
    <citation type="journal article" date="2015" name="G3 (Bethesda)">
        <title>Genome sequences of three phytopathogenic species of the Magnaporthaceae family of fungi.</title>
        <authorList>
            <person name="Okagaki L.H."/>
            <person name="Nunes C.C."/>
            <person name="Sailsbery J."/>
            <person name="Clay B."/>
            <person name="Brown D."/>
            <person name="John T."/>
            <person name="Oh Y."/>
            <person name="Young N."/>
            <person name="Fitzgerald M."/>
            <person name="Haas B.J."/>
            <person name="Zeng Q."/>
            <person name="Young S."/>
            <person name="Adiconis X."/>
            <person name="Fan L."/>
            <person name="Levin J.Z."/>
            <person name="Mitchell T.K."/>
            <person name="Okubara P.A."/>
            <person name="Farman M.L."/>
            <person name="Kohn L.M."/>
            <person name="Birren B."/>
            <person name="Ma L.-J."/>
            <person name="Dean R.A."/>
        </authorList>
    </citation>
    <scope>NUCLEOTIDE SEQUENCE</scope>
    <source>
        <strain evidence="9">R3-111a-1</strain>
    </source>
</reference>
<evidence type="ECO:0000313" key="8">
    <source>
        <dbReference type="EMBL" id="EJT69368.1"/>
    </source>
</evidence>
<keyword evidence="2" id="KW-0560">Oxidoreductase</keyword>
<dbReference type="Pfam" id="PF01408">
    <property type="entry name" value="GFO_IDH_MocA"/>
    <property type="match status" value="1"/>
</dbReference>
<dbReference type="Gene3D" id="3.40.50.720">
    <property type="entry name" value="NAD(P)-binding Rossmann-like Domain"/>
    <property type="match status" value="1"/>
</dbReference>
<dbReference type="GeneID" id="20353445"/>
<dbReference type="Proteomes" id="UP000006039">
    <property type="component" value="Unassembled WGS sequence"/>
</dbReference>
<dbReference type="InterPro" id="IPR050984">
    <property type="entry name" value="Gfo/Idh/MocA_domain"/>
</dbReference>
<dbReference type="EC" id="1.1.1.179" evidence="3"/>
<reference evidence="8" key="3">
    <citation type="submission" date="2010-09" db="EMBL/GenBank/DDBJ databases">
        <title>Annotation of Gaeumannomyces graminis var. tritici R3-111a-1.</title>
        <authorList>
            <consortium name="The Broad Institute Genome Sequencing Platform"/>
            <person name="Ma L.-J."/>
            <person name="Dead R."/>
            <person name="Young S.K."/>
            <person name="Zeng Q."/>
            <person name="Gargeya S."/>
            <person name="Fitzgerald M."/>
            <person name="Haas B."/>
            <person name="Abouelleil A."/>
            <person name="Alvarado L."/>
            <person name="Arachchi H.M."/>
            <person name="Berlin A."/>
            <person name="Brown A."/>
            <person name="Chapman S.B."/>
            <person name="Chen Z."/>
            <person name="Dunbar C."/>
            <person name="Freedman E."/>
            <person name="Gearin G."/>
            <person name="Gellesch M."/>
            <person name="Goldberg J."/>
            <person name="Griggs A."/>
            <person name="Gujja S."/>
            <person name="Heiman D."/>
            <person name="Howarth C."/>
            <person name="Larson L."/>
            <person name="Lui A."/>
            <person name="MacDonald P.J.P."/>
            <person name="Mehta T."/>
            <person name="Montmayeur A."/>
            <person name="Murphy C."/>
            <person name="Neiman D."/>
            <person name="Pearson M."/>
            <person name="Priest M."/>
            <person name="Roberts A."/>
            <person name="Saif S."/>
            <person name="Shea T."/>
            <person name="Shenoy N."/>
            <person name="Sisk P."/>
            <person name="Stolte C."/>
            <person name="Sykes S."/>
            <person name="Yandava C."/>
            <person name="Wortman J."/>
            <person name="Nusbaum C."/>
            <person name="Birren B."/>
        </authorList>
    </citation>
    <scope>NUCLEOTIDE SEQUENCE</scope>
    <source>
        <strain evidence="8">R3-111a-1</strain>
    </source>
</reference>
<dbReference type="PANTHER" id="PTHR22604:SF105">
    <property type="entry name" value="TRANS-1,2-DIHYDROBENZENE-1,2-DIOL DEHYDROGENASE"/>
    <property type="match status" value="1"/>
</dbReference>
<evidence type="ECO:0000259" key="6">
    <source>
        <dbReference type="Pfam" id="PF01408"/>
    </source>
</evidence>